<evidence type="ECO:0000256" key="1">
    <source>
        <dbReference type="SAM" id="MobiDB-lite"/>
    </source>
</evidence>
<feature type="signal peptide" evidence="2">
    <location>
        <begin position="1"/>
        <end position="17"/>
    </location>
</feature>
<protein>
    <submittedName>
        <fullName evidence="3">Uncharacterized protein</fullName>
    </submittedName>
</protein>
<sequence>MKMFMIFFCVIVALTSTERIRNTSLDDLSKYGKSFYRGNIGVVFDHVGTVTPTASWWYHSFVISLPLDDMGSIIRATFDSSTDVVKVSNSSNSSSSRSSNTRSKNSSSSSTNSNSNISSRSSCSKSNRSNSSSISSNSNSSSTGSEC</sequence>
<evidence type="ECO:0000313" key="4">
    <source>
        <dbReference type="Proteomes" id="UP000828390"/>
    </source>
</evidence>
<feature type="chain" id="PRO_5038646423" evidence="2">
    <location>
        <begin position="18"/>
        <end position="147"/>
    </location>
</feature>
<reference evidence="3" key="2">
    <citation type="submission" date="2020-11" db="EMBL/GenBank/DDBJ databases">
        <authorList>
            <person name="McCartney M.A."/>
            <person name="Auch B."/>
            <person name="Kono T."/>
            <person name="Mallez S."/>
            <person name="Becker A."/>
            <person name="Gohl D.M."/>
            <person name="Silverstein K.A.T."/>
            <person name="Koren S."/>
            <person name="Bechman K.B."/>
            <person name="Herman A."/>
            <person name="Abrahante J.E."/>
            <person name="Garbe J."/>
        </authorList>
    </citation>
    <scope>NUCLEOTIDE SEQUENCE</scope>
    <source>
        <strain evidence="3">Duluth1</strain>
        <tissue evidence="3">Whole animal</tissue>
    </source>
</reference>
<gene>
    <name evidence="3" type="ORF">DPMN_052573</name>
</gene>
<accession>A0A9D4CL83</accession>
<dbReference type="EMBL" id="JAIWYP010000012">
    <property type="protein sequence ID" value="KAH3726704.1"/>
    <property type="molecule type" value="Genomic_DNA"/>
</dbReference>
<proteinExistence type="predicted"/>
<feature type="region of interest" description="Disordered" evidence="1">
    <location>
        <begin position="85"/>
        <end position="147"/>
    </location>
</feature>
<keyword evidence="2" id="KW-0732">Signal</keyword>
<reference evidence="3" key="1">
    <citation type="journal article" date="2019" name="bioRxiv">
        <title>The Genome of the Zebra Mussel, Dreissena polymorpha: A Resource for Invasive Species Research.</title>
        <authorList>
            <person name="McCartney M.A."/>
            <person name="Auch B."/>
            <person name="Kono T."/>
            <person name="Mallez S."/>
            <person name="Zhang Y."/>
            <person name="Obille A."/>
            <person name="Becker A."/>
            <person name="Abrahante J.E."/>
            <person name="Garbe J."/>
            <person name="Badalamenti J.P."/>
            <person name="Herman A."/>
            <person name="Mangelson H."/>
            <person name="Liachko I."/>
            <person name="Sullivan S."/>
            <person name="Sone E.D."/>
            <person name="Koren S."/>
            <person name="Silverstein K.A.T."/>
            <person name="Beckman K.B."/>
            <person name="Gohl D.M."/>
        </authorList>
    </citation>
    <scope>NUCLEOTIDE SEQUENCE</scope>
    <source>
        <strain evidence="3">Duluth1</strain>
        <tissue evidence="3">Whole animal</tissue>
    </source>
</reference>
<organism evidence="3 4">
    <name type="scientific">Dreissena polymorpha</name>
    <name type="common">Zebra mussel</name>
    <name type="synonym">Mytilus polymorpha</name>
    <dbReference type="NCBI Taxonomy" id="45954"/>
    <lineage>
        <taxon>Eukaryota</taxon>
        <taxon>Metazoa</taxon>
        <taxon>Spiralia</taxon>
        <taxon>Lophotrochozoa</taxon>
        <taxon>Mollusca</taxon>
        <taxon>Bivalvia</taxon>
        <taxon>Autobranchia</taxon>
        <taxon>Heteroconchia</taxon>
        <taxon>Euheterodonta</taxon>
        <taxon>Imparidentia</taxon>
        <taxon>Neoheterodontei</taxon>
        <taxon>Myida</taxon>
        <taxon>Dreissenoidea</taxon>
        <taxon>Dreissenidae</taxon>
        <taxon>Dreissena</taxon>
    </lineage>
</organism>
<evidence type="ECO:0000313" key="3">
    <source>
        <dbReference type="EMBL" id="KAH3726704.1"/>
    </source>
</evidence>
<name>A0A9D4CL83_DREPO</name>
<comment type="caution">
    <text evidence="3">The sequence shown here is derived from an EMBL/GenBank/DDBJ whole genome shotgun (WGS) entry which is preliminary data.</text>
</comment>
<dbReference type="Proteomes" id="UP000828390">
    <property type="component" value="Unassembled WGS sequence"/>
</dbReference>
<evidence type="ECO:0000256" key="2">
    <source>
        <dbReference type="SAM" id="SignalP"/>
    </source>
</evidence>
<dbReference type="AlphaFoldDB" id="A0A9D4CL83"/>
<feature type="compositionally biased region" description="Low complexity" evidence="1">
    <location>
        <begin position="88"/>
        <end position="147"/>
    </location>
</feature>
<keyword evidence="4" id="KW-1185">Reference proteome</keyword>